<dbReference type="SUPFAM" id="SSF53335">
    <property type="entry name" value="S-adenosyl-L-methionine-dependent methyltransferases"/>
    <property type="match status" value="1"/>
</dbReference>
<dbReference type="PANTHER" id="PTHR44942:SF4">
    <property type="entry name" value="METHYLTRANSFERASE TYPE 11 DOMAIN-CONTAINING PROTEIN"/>
    <property type="match status" value="1"/>
</dbReference>
<gene>
    <name evidence="4" type="ORF">HGA03_05760</name>
</gene>
<dbReference type="CDD" id="cd02440">
    <property type="entry name" value="AdoMet_MTases"/>
    <property type="match status" value="1"/>
</dbReference>
<dbReference type="Proteomes" id="UP000581206">
    <property type="component" value="Unassembled WGS sequence"/>
</dbReference>
<dbReference type="InterPro" id="IPR051052">
    <property type="entry name" value="Diverse_substrate_MTase"/>
</dbReference>
<accession>A0A7X6KU84</accession>
<dbReference type="GO" id="GO:0032259">
    <property type="term" value="P:methylation"/>
    <property type="evidence" value="ECO:0007669"/>
    <property type="project" value="UniProtKB-KW"/>
</dbReference>
<keyword evidence="5" id="KW-1185">Reference proteome</keyword>
<evidence type="ECO:0000256" key="2">
    <source>
        <dbReference type="ARBA" id="ARBA00022679"/>
    </source>
</evidence>
<keyword evidence="2 4" id="KW-0808">Transferase</keyword>
<sequence>MSSQLFDDRAVDDAAARPRYPVTLTDRLAADLPTDRTLRVLAAAAGTGTVLDSLIPALGARHDYVAIDTSPGLTEVGRRRFPDVHWRVEPVEPVLERLYAELDLITVGQALHRLERDRFLRATRGALRPGGLLAVLQHEAAPDVSEELSAVFGADAVEEVAVPGAARMTLARRG</sequence>
<comment type="caution">
    <text evidence="4">The sequence shown here is derived from an EMBL/GenBank/DDBJ whole genome shotgun (WGS) entry which is preliminary data.</text>
</comment>
<dbReference type="Gene3D" id="3.40.50.150">
    <property type="entry name" value="Vaccinia Virus protein VP39"/>
    <property type="match status" value="1"/>
</dbReference>
<evidence type="ECO:0000259" key="3">
    <source>
        <dbReference type="Pfam" id="PF08242"/>
    </source>
</evidence>
<dbReference type="RefSeq" id="WP_168629272.1">
    <property type="nucleotide sequence ID" value="NZ_BONL01000040.1"/>
</dbReference>
<organism evidence="4 5">
    <name type="scientific">Cellulomonas denverensis</name>
    <dbReference type="NCBI Taxonomy" id="264297"/>
    <lineage>
        <taxon>Bacteria</taxon>
        <taxon>Bacillati</taxon>
        <taxon>Actinomycetota</taxon>
        <taxon>Actinomycetes</taxon>
        <taxon>Micrococcales</taxon>
        <taxon>Cellulomonadaceae</taxon>
        <taxon>Cellulomonas</taxon>
    </lineage>
</organism>
<dbReference type="InterPro" id="IPR013217">
    <property type="entry name" value="Methyltransf_12"/>
</dbReference>
<dbReference type="AlphaFoldDB" id="A0A7X6KU84"/>
<reference evidence="4 5" key="1">
    <citation type="submission" date="2020-04" db="EMBL/GenBank/DDBJ databases">
        <title>MicrobeNet Type strains.</title>
        <authorList>
            <person name="Nicholson A.C."/>
        </authorList>
    </citation>
    <scope>NUCLEOTIDE SEQUENCE [LARGE SCALE GENOMIC DNA]</scope>
    <source>
        <strain evidence="4 5">ATCC BAA-788</strain>
    </source>
</reference>
<evidence type="ECO:0000256" key="1">
    <source>
        <dbReference type="ARBA" id="ARBA00022603"/>
    </source>
</evidence>
<protein>
    <submittedName>
        <fullName evidence="4">Class I SAM-dependent methyltransferase</fullName>
    </submittedName>
</protein>
<evidence type="ECO:0000313" key="4">
    <source>
        <dbReference type="EMBL" id="NKY22170.1"/>
    </source>
</evidence>
<proteinExistence type="predicted"/>
<dbReference type="Pfam" id="PF08242">
    <property type="entry name" value="Methyltransf_12"/>
    <property type="match status" value="1"/>
</dbReference>
<evidence type="ECO:0000313" key="5">
    <source>
        <dbReference type="Proteomes" id="UP000581206"/>
    </source>
</evidence>
<dbReference type="PANTHER" id="PTHR44942">
    <property type="entry name" value="METHYLTRANSF_11 DOMAIN-CONTAINING PROTEIN"/>
    <property type="match status" value="1"/>
</dbReference>
<feature type="domain" description="Methyltransferase type 12" evidence="3">
    <location>
        <begin position="43"/>
        <end position="133"/>
    </location>
</feature>
<name>A0A7X6KU84_9CELL</name>
<dbReference type="EMBL" id="JAAXOX010000002">
    <property type="protein sequence ID" value="NKY22170.1"/>
    <property type="molecule type" value="Genomic_DNA"/>
</dbReference>
<keyword evidence="1 4" id="KW-0489">Methyltransferase</keyword>
<dbReference type="InterPro" id="IPR029063">
    <property type="entry name" value="SAM-dependent_MTases_sf"/>
</dbReference>
<dbReference type="GO" id="GO:0008168">
    <property type="term" value="F:methyltransferase activity"/>
    <property type="evidence" value="ECO:0007669"/>
    <property type="project" value="UniProtKB-KW"/>
</dbReference>